<dbReference type="NCBIfam" id="TIGR01509">
    <property type="entry name" value="HAD-SF-IA-v3"/>
    <property type="match status" value="1"/>
</dbReference>
<proteinExistence type="predicted"/>
<dbReference type="OrthoDB" id="2012566at2759"/>
<dbReference type="Pfam" id="PF00702">
    <property type="entry name" value="Hydrolase"/>
    <property type="match status" value="1"/>
</dbReference>
<dbReference type="GO" id="GO:0016787">
    <property type="term" value="F:hydrolase activity"/>
    <property type="evidence" value="ECO:0007669"/>
    <property type="project" value="UniProtKB-KW"/>
</dbReference>
<dbReference type="SFLD" id="SFLDS00003">
    <property type="entry name" value="Haloacid_Dehalogenase"/>
    <property type="match status" value="1"/>
</dbReference>
<dbReference type="InterPro" id="IPR006439">
    <property type="entry name" value="HAD-SF_hydro_IA"/>
</dbReference>
<dbReference type="EMBL" id="VRMN01000003">
    <property type="protein sequence ID" value="KAA8495946.1"/>
    <property type="molecule type" value="Genomic_DNA"/>
</dbReference>
<evidence type="ECO:0000256" key="1">
    <source>
        <dbReference type="SAM" id="MobiDB-lite"/>
    </source>
</evidence>
<protein>
    <submittedName>
        <fullName evidence="2">Flavin mononucleotide hydrolase 1, chloroplatic</fullName>
    </submittedName>
</protein>
<sequence length="229" mass="26032">MRWRRTSSSSTATRASLKPEAAEAAEHGVGDRKKIVLFDIMDTLVKDPFFVDMFRHFGFNSFDEMMVAKTPRTWLEFERGLLSEDQLADQFFLDGVEATFDLAKFKQYLTESYVLLPGMIEILDELRCNQVEMHAFSNYPVFYELIEAKLKLSKYLKWSFVSCNTGFRKPEPQSFEACTAALQVPPSLLVLVDDRAVNCQAACDFGFGAGIVFENADSLRAELSKLDLL</sequence>
<gene>
    <name evidence="2" type="ORF">FVE85_2101</name>
</gene>
<feature type="compositionally biased region" description="Low complexity" evidence="1">
    <location>
        <begin position="1"/>
        <end position="16"/>
    </location>
</feature>
<comment type="caution">
    <text evidence="2">The sequence shown here is derived from an EMBL/GenBank/DDBJ whole genome shotgun (WGS) entry which is preliminary data.</text>
</comment>
<dbReference type="SUPFAM" id="SSF56784">
    <property type="entry name" value="HAD-like"/>
    <property type="match status" value="1"/>
</dbReference>
<dbReference type="InterPro" id="IPR036412">
    <property type="entry name" value="HAD-like_sf"/>
</dbReference>
<name>A0A5J4YX73_PORPP</name>
<keyword evidence="2" id="KW-0378">Hydrolase</keyword>
<reference evidence="3" key="1">
    <citation type="journal article" date="2019" name="Nat. Commun.">
        <title>Expansion of phycobilisome linker gene families in mesophilic red algae.</title>
        <authorList>
            <person name="Lee J."/>
            <person name="Kim D."/>
            <person name="Bhattacharya D."/>
            <person name="Yoon H.S."/>
        </authorList>
    </citation>
    <scope>NUCLEOTIDE SEQUENCE [LARGE SCALE GENOMIC DNA]</scope>
    <source>
        <strain evidence="3">CCMP 1328</strain>
    </source>
</reference>
<accession>A0A5J4YX73</accession>
<dbReference type="SFLD" id="SFLDG01129">
    <property type="entry name" value="C1.5:_HAD__Beta-PGM__Phosphata"/>
    <property type="match status" value="1"/>
</dbReference>
<dbReference type="AlphaFoldDB" id="A0A5J4YX73"/>
<dbReference type="PANTHER" id="PTHR43611:SF3">
    <property type="entry name" value="FLAVIN MONONUCLEOTIDE HYDROLASE 1, CHLOROPLATIC"/>
    <property type="match status" value="1"/>
</dbReference>
<dbReference type="Gene3D" id="3.40.50.1000">
    <property type="entry name" value="HAD superfamily/HAD-like"/>
    <property type="match status" value="1"/>
</dbReference>
<organism evidence="2 3">
    <name type="scientific">Porphyridium purpureum</name>
    <name type="common">Red alga</name>
    <name type="synonym">Porphyridium cruentum</name>
    <dbReference type="NCBI Taxonomy" id="35688"/>
    <lineage>
        <taxon>Eukaryota</taxon>
        <taxon>Rhodophyta</taxon>
        <taxon>Bangiophyceae</taxon>
        <taxon>Porphyridiales</taxon>
        <taxon>Porphyridiaceae</taxon>
        <taxon>Porphyridium</taxon>
    </lineage>
</organism>
<dbReference type="PANTHER" id="PTHR43611">
    <property type="entry name" value="ALPHA-D-GLUCOSE 1-PHOSPHATE PHOSPHATASE"/>
    <property type="match status" value="1"/>
</dbReference>
<dbReference type="InterPro" id="IPR023214">
    <property type="entry name" value="HAD_sf"/>
</dbReference>
<dbReference type="OMA" id="FIDDRMT"/>
<evidence type="ECO:0000313" key="2">
    <source>
        <dbReference type="EMBL" id="KAA8495946.1"/>
    </source>
</evidence>
<evidence type="ECO:0000313" key="3">
    <source>
        <dbReference type="Proteomes" id="UP000324585"/>
    </source>
</evidence>
<dbReference type="Proteomes" id="UP000324585">
    <property type="component" value="Unassembled WGS sequence"/>
</dbReference>
<feature type="region of interest" description="Disordered" evidence="1">
    <location>
        <begin position="1"/>
        <end position="23"/>
    </location>
</feature>
<keyword evidence="3" id="KW-1185">Reference proteome</keyword>